<dbReference type="Proteomes" id="UP001648503">
    <property type="component" value="Unassembled WGS sequence"/>
</dbReference>
<protein>
    <submittedName>
        <fullName evidence="2">Uncharacterized protein</fullName>
    </submittedName>
</protein>
<name>A0ABQ8EVC5_9FUNG</name>
<reference evidence="2 3" key="1">
    <citation type="submission" date="2021-02" db="EMBL/GenBank/DDBJ databases">
        <title>Variation within the Batrachochytrium salamandrivorans European outbreak.</title>
        <authorList>
            <person name="Kelly M."/>
            <person name="Pasmans F."/>
            <person name="Shea T.P."/>
            <person name="Munoz J.F."/>
            <person name="Carranza S."/>
            <person name="Cuomo C.A."/>
            <person name="Martel A."/>
        </authorList>
    </citation>
    <scope>NUCLEOTIDE SEQUENCE [LARGE SCALE GENOMIC DNA]</scope>
    <source>
        <strain evidence="2 3">AMFP18/2</strain>
    </source>
</reference>
<sequence>MTHELPSDTQSSSPTPQPSHTYPTPVDHFNLTRSAATQLAIDLGKVLRFVVVGDDSEKTLKTYIETSVSPSLLWTVKLTLGGASAGFVSGAGLRAHTCSLQFLAENSHRLPHTVGGWFFYHRYKQLAMIKAGGIGGVRYAGRFAFLSAVFGTAEHMISKWVTETEIFVNALGAGLITAAIFTQMSGLSRQASRRGYIYGGVCGAAIGLLEDTFALLNGYSIKTPRLSEFSWKSYLDGSRWFGESK</sequence>
<feature type="region of interest" description="Disordered" evidence="1">
    <location>
        <begin position="1"/>
        <end position="25"/>
    </location>
</feature>
<dbReference type="PANTHER" id="PTHR37852">
    <property type="entry name" value="YALI0B21208P"/>
    <property type="match status" value="1"/>
</dbReference>
<proteinExistence type="predicted"/>
<feature type="compositionally biased region" description="Low complexity" evidence="1">
    <location>
        <begin position="7"/>
        <end position="25"/>
    </location>
</feature>
<organism evidence="2 3">
    <name type="scientific">Batrachochytrium salamandrivorans</name>
    <dbReference type="NCBI Taxonomy" id="1357716"/>
    <lineage>
        <taxon>Eukaryota</taxon>
        <taxon>Fungi</taxon>
        <taxon>Fungi incertae sedis</taxon>
        <taxon>Chytridiomycota</taxon>
        <taxon>Chytridiomycota incertae sedis</taxon>
        <taxon>Chytridiomycetes</taxon>
        <taxon>Rhizophydiales</taxon>
        <taxon>Rhizophydiales incertae sedis</taxon>
        <taxon>Batrachochytrium</taxon>
    </lineage>
</organism>
<comment type="caution">
    <text evidence="2">The sequence shown here is derived from an EMBL/GenBank/DDBJ whole genome shotgun (WGS) entry which is preliminary data.</text>
</comment>
<evidence type="ECO:0000313" key="3">
    <source>
        <dbReference type="Proteomes" id="UP001648503"/>
    </source>
</evidence>
<gene>
    <name evidence="2" type="ORF">BASA50_000945</name>
</gene>
<dbReference type="EMBL" id="JAFCIX010000577">
    <property type="protein sequence ID" value="KAH6586002.1"/>
    <property type="molecule type" value="Genomic_DNA"/>
</dbReference>
<dbReference type="PANTHER" id="PTHR37852:SF1">
    <property type="entry name" value="HIG1 DOMAIN-CONTAINING PROTEIN"/>
    <property type="match status" value="1"/>
</dbReference>
<accession>A0ABQ8EVC5</accession>
<keyword evidence="3" id="KW-1185">Reference proteome</keyword>
<evidence type="ECO:0000313" key="2">
    <source>
        <dbReference type="EMBL" id="KAH6586002.1"/>
    </source>
</evidence>
<evidence type="ECO:0000256" key="1">
    <source>
        <dbReference type="SAM" id="MobiDB-lite"/>
    </source>
</evidence>